<evidence type="ECO:0000256" key="1">
    <source>
        <dbReference type="SAM" id="MobiDB-lite"/>
    </source>
</evidence>
<keyword evidence="2" id="KW-0472">Membrane</keyword>
<feature type="signal peptide" evidence="3">
    <location>
        <begin position="1"/>
        <end position="19"/>
    </location>
</feature>
<proteinExistence type="predicted"/>
<accession>T0K4A0</accession>
<sequence length="92" mass="10293">MRAVKTILCIFGYGSCVAAMKNGDRRDNGNDDTDDDDDDNDDDDNDDNDDDDDNKTDDNILDRRIWRDSALVYLIFVGIIIFAARLGLSGNV</sequence>
<evidence type="ECO:0000313" key="4">
    <source>
        <dbReference type="EMBL" id="EQB46669.1"/>
    </source>
</evidence>
<name>T0K4A0_COLGC</name>
<evidence type="ECO:0000256" key="3">
    <source>
        <dbReference type="SAM" id="SignalP"/>
    </source>
</evidence>
<keyword evidence="2" id="KW-0812">Transmembrane</keyword>
<keyword evidence="3" id="KW-0732">Signal</keyword>
<dbReference type="EMBL" id="AMYD01003305">
    <property type="protein sequence ID" value="EQB46669.1"/>
    <property type="molecule type" value="Genomic_DNA"/>
</dbReference>
<dbReference type="AlphaFoldDB" id="T0K4A0"/>
<feature type="transmembrane region" description="Helical" evidence="2">
    <location>
        <begin position="70"/>
        <end position="88"/>
    </location>
</feature>
<feature type="chain" id="PRO_5004578632" evidence="3">
    <location>
        <begin position="20"/>
        <end position="92"/>
    </location>
</feature>
<keyword evidence="2" id="KW-1133">Transmembrane helix</keyword>
<evidence type="ECO:0000313" key="5">
    <source>
        <dbReference type="Proteomes" id="UP000015530"/>
    </source>
</evidence>
<organism evidence="4 5">
    <name type="scientific">Colletotrichum gloeosporioides (strain Cg-14)</name>
    <name type="common">Anthracnose fungus</name>
    <name type="synonym">Glomerella cingulata</name>
    <dbReference type="NCBI Taxonomy" id="1237896"/>
    <lineage>
        <taxon>Eukaryota</taxon>
        <taxon>Fungi</taxon>
        <taxon>Dikarya</taxon>
        <taxon>Ascomycota</taxon>
        <taxon>Pezizomycotina</taxon>
        <taxon>Sordariomycetes</taxon>
        <taxon>Hypocreomycetidae</taxon>
        <taxon>Glomerellales</taxon>
        <taxon>Glomerellaceae</taxon>
        <taxon>Colletotrichum</taxon>
        <taxon>Colletotrichum gloeosporioides species complex</taxon>
    </lineage>
</organism>
<evidence type="ECO:0000256" key="2">
    <source>
        <dbReference type="SAM" id="Phobius"/>
    </source>
</evidence>
<comment type="caution">
    <text evidence="4">The sequence shown here is derived from an EMBL/GenBank/DDBJ whole genome shotgun (WGS) entry which is preliminary data.</text>
</comment>
<dbReference type="HOGENOM" id="CLU_2413124_0_0_1"/>
<feature type="compositionally biased region" description="Acidic residues" evidence="1">
    <location>
        <begin position="30"/>
        <end position="55"/>
    </location>
</feature>
<feature type="region of interest" description="Disordered" evidence="1">
    <location>
        <begin position="20"/>
        <end position="58"/>
    </location>
</feature>
<protein>
    <submittedName>
        <fullName evidence="4">Uncharacterized protein</fullName>
    </submittedName>
</protein>
<dbReference type="Proteomes" id="UP000015530">
    <property type="component" value="Unassembled WGS sequence"/>
</dbReference>
<gene>
    <name evidence="4" type="ORF">CGLO_14301</name>
</gene>
<reference evidence="5" key="1">
    <citation type="journal article" date="2013" name="Mol. Plant Microbe Interact.">
        <title>Global aspects of pacC regulation of pathogenicity genes in Colletotrichum gloeosporioides as revealed by transcriptome analysis.</title>
        <authorList>
            <person name="Alkan N."/>
            <person name="Meng X."/>
            <person name="Friedlander G."/>
            <person name="Reuveni E."/>
            <person name="Sukno S."/>
            <person name="Sherman A."/>
            <person name="Thon M."/>
            <person name="Fluhr R."/>
            <person name="Prusky D."/>
        </authorList>
    </citation>
    <scope>NUCLEOTIDE SEQUENCE [LARGE SCALE GENOMIC DNA]</scope>
    <source>
        <strain evidence="5">Cg-14</strain>
    </source>
</reference>